<protein>
    <submittedName>
        <fullName evidence="1">Uncharacterized protein</fullName>
    </submittedName>
</protein>
<gene>
    <name evidence="1" type="ORF">Cgig2_008834</name>
</gene>
<sequence>MKNPALKSEGKQAIEQTDVQLSAGAALPKEKTSSLGMSVHSFSSMVAQLNEAQTEAVRSMGFASFLKVDLKQILGKFSKLLVESYDPYPASFVLPDGQRFVVIAFDVYVTLGVPIEGRKIVEITSSSTDEEYDEVHAAWVKEWKIQHNPPELTRMP</sequence>
<organism evidence="1 2">
    <name type="scientific">Carnegiea gigantea</name>
    <dbReference type="NCBI Taxonomy" id="171969"/>
    <lineage>
        <taxon>Eukaryota</taxon>
        <taxon>Viridiplantae</taxon>
        <taxon>Streptophyta</taxon>
        <taxon>Embryophyta</taxon>
        <taxon>Tracheophyta</taxon>
        <taxon>Spermatophyta</taxon>
        <taxon>Magnoliopsida</taxon>
        <taxon>eudicotyledons</taxon>
        <taxon>Gunneridae</taxon>
        <taxon>Pentapetalae</taxon>
        <taxon>Caryophyllales</taxon>
        <taxon>Cactineae</taxon>
        <taxon>Cactaceae</taxon>
        <taxon>Cactoideae</taxon>
        <taxon>Echinocereeae</taxon>
        <taxon>Carnegiea</taxon>
    </lineage>
</organism>
<evidence type="ECO:0000313" key="1">
    <source>
        <dbReference type="EMBL" id="KAJ8429604.1"/>
    </source>
</evidence>
<dbReference type="Proteomes" id="UP001153076">
    <property type="component" value="Unassembled WGS sequence"/>
</dbReference>
<proteinExistence type="predicted"/>
<keyword evidence="2" id="KW-1185">Reference proteome</keyword>
<reference evidence="1" key="1">
    <citation type="submission" date="2022-04" db="EMBL/GenBank/DDBJ databases">
        <title>Carnegiea gigantea Genome sequencing and assembly v2.</title>
        <authorList>
            <person name="Copetti D."/>
            <person name="Sanderson M.J."/>
            <person name="Burquez A."/>
            <person name="Wojciechowski M.F."/>
        </authorList>
    </citation>
    <scope>NUCLEOTIDE SEQUENCE</scope>
    <source>
        <strain evidence="1">SGP5-SGP5p</strain>
        <tissue evidence="1">Aerial part</tissue>
    </source>
</reference>
<accession>A0A9Q1JRA9</accession>
<name>A0A9Q1JRA9_9CARY</name>
<dbReference type="EMBL" id="JAKOGI010000881">
    <property type="protein sequence ID" value="KAJ8429604.1"/>
    <property type="molecule type" value="Genomic_DNA"/>
</dbReference>
<comment type="caution">
    <text evidence="1">The sequence shown here is derived from an EMBL/GenBank/DDBJ whole genome shotgun (WGS) entry which is preliminary data.</text>
</comment>
<evidence type="ECO:0000313" key="2">
    <source>
        <dbReference type="Proteomes" id="UP001153076"/>
    </source>
</evidence>
<dbReference type="AlphaFoldDB" id="A0A9Q1JRA9"/>